<reference evidence="2 3" key="1">
    <citation type="submission" date="2018-05" db="EMBL/GenBank/DDBJ databases">
        <title>A metagenomic window into the 2 km-deep terrestrial subsurface aquifer revealed taxonomically and functionally diverse microbial community comprising novel uncultured bacterial lineages.</title>
        <authorList>
            <person name="Kadnikov V.V."/>
            <person name="Mardanov A.V."/>
            <person name="Beletsky A.V."/>
            <person name="Banks D."/>
            <person name="Pimenov N.V."/>
            <person name="Frank Y.A."/>
            <person name="Karnachuk O.V."/>
            <person name="Ravin N.V."/>
        </authorList>
    </citation>
    <scope>NUCLEOTIDE SEQUENCE [LARGE SCALE GENOMIC DNA]</scope>
    <source>
        <strain evidence="2">BY5</strain>
    </source>
</reference>
<protein>
    <submittedName>
        <fullName evidence="2">Vegetative cell wall protein gp1 (Hydroxyproline-rich glycoprotein 1)</fullName>
    </submittedName>
</protein>
<dbReference type="Proteomes" id="UP000252355">
    <property type="component" value="Unassembled WGS sequence"/>
</dbReference>
<proteinExistence type="predicted"/>
<evidence type="ECO:0000313" key="3">
    <source>
        <dbReference type="Proteomes" id="UP000252355"/>
    </source>
</evidence>
<evidence type="ECO:0000313" key="2">
    <source>
        <dbReference type="EMBL" id="RCK78944.1"/>
    </source>
</evidence>
<comment type="caution">
    <text evidence="2">The sequence shown here is derived from an EMBL/GenBank/DDBJ whole genome shotgun (WGS) entry which is preliminary data.</text>
</comment>
<organism evidence="2 3">
    <name type="scientific">Candidatus Ozemobacter sibiricus</name>
    <dbReference type="NCBI Taxonomy" id="2268124"/>
    <lineage>
        <taxon>Bacteria</taxon>
        <taxon>Candidatus Ozemobacteria</taxon>
        <taxon>Candidatus Ozemobacterales</taxon>
        <taxon>Candidatus Ozemobacteraceae</taxon>
        <taxon>Candidatus Ozemobacter</taxon>
    </lineage>
</organism>
<dbReference type="AlphaFoldDB" id="A0A367ZLG2"/>
<name>A0A367ZLG2_9BACT</name>
<evidence type="ECO:0000256" key="1">
    <source>
        <dbReference type="SAM" id="MobiDB-lite"/>
    </source>
</evidence>
<sequence>MIGPDDQFPFPFPGQEDEQPAGAEAKPLSDEGLPAFPAIEIPMPTGGAPAPEPAVPPLPTSPGPAKESGAWPPFAPGSVAVAPQQGAPAHRRDEPALPPLTANGVGGATAVQVAGQPGSSRAEPLTDEEVADLRRLLNLFGPRWLQRVAEGGLPLRGPAVGAEESAAPTGPAPAVAVELPPWPAAASVSAGGGGGGVQVVGTGAGLGTAAGPAGPTPAWPTPTGPFPPFVSPLPPTEPAAPAAPVVPPETVVRDTLLAWFDRVPVEGVEREARTRLREVLGAIAPGPVFLAAWQAVTAAFPAAQALRFGTPDQKQFALSVATDRALAHLAGHAFPERGRLLKALAAWASAVAGTHTFLASEGEPFNNQYWERVPAASPTGKTIREVHGFLVIRSDSRQVVRLGRALT</sequence>
<feature type="region of interest" description="Disordered" evidence="1">
    <location>
        <begin position="1"/>
        <end position="105"/>
    </location>
</feature>
<gene>
    <name evidence="2" type="ORF">OZSIB_0495</name>
</gene>
<dbReference type="EMBL" id="QOQW01000017">
    <property type="protein sequence ID" value="RCK78944.1"/>
    <property type="molecule type" value="Genomic_DNA"/>
</dbReference>
<feature type="compositionally biased region" description="Pro residues" evidence="1">
    <location>
        <begin position="50"/>
        <end position="62"/>
    </location>
</feature>
<accession>A0A367ZLG2</accession>